<evidence type="ECO:0008006" key="4">
    <source>
        <dbReference type="Google" id="ProtNLM"/>
    </source>
</evidence>
<dbReference type="InterPro" id="IPR038906">
    <property type="entry name" value="TTC36"/>
</dbReference>
<comment type="caution">
    <text evidence="2">The sequence shown here is derived from an EMBL/GenBank/DDBJ whole genome shotgun (WGS) entry which is preliminary data.</text>
</comment>
<dbReference type="SMART" id="SM00028">
    <property type="entry name" value="TPR"/>
    <property type="match status" value="2"/>
</dbReference>
<dbReference type="Pfam" id="PF14559">
    <property type="entry name" value="TPR_19"/>
    <property type="match status" value="1"/>
</dbReference>
<dbReference type="InterPro" id="IPR011990">
    <property type="entry name" value="TPR-like_helical_dom_sf"/>
</dbReference>
<dbReference type="EMBL" id="BMFJ01000001">
    <property type="protein sequence ID" value="GGE30435.1"/>
    <property type="molecule type" value="Genomic_DNA"/>
</dbReference>
<keyword evidence="1" id="KW-0802">TPR repeat</keyword>
<reference evidence="3" key="1">
    <citation type="journal article" date="2019" name="Int. J. Syst. Evol. Microbiol.">
        <title>The Global Catalogue of Microorganisms (GCM) 10K type strain sequencing project: providing services to taxonomists for standard genome sequencing and annotation.</title>
        <authorList>
            <consortium name="The Broad Institute Genomics Platform"/>
            <consortium name="The Broad Institute Genome Sequencing Center for Infectious Disease"/>
            <person name="Wu L."/>
            <person name="Ma J."/>
        </authorList>
    </citation>
    <scope>NUCLEOTIDE SEQUENCE [LARGE SCALE GENOMIC DNA]</scope>
    <source>
        <strain evidence="3">CGMCC 1.12664</strain>
    </source>
</reference>
<protein>
    <recommendedName>
        <fullName evidence="4">Tetratricopeptide repeat protein</fullName>
    </recommendedName>
</protein>
<organism evidence="2 3">
    <name type="scientific">Primorskyibacter flagellatus</name>
    <dbReference type="NCBI Taxonomy" id="1387277"/>
    <lineage>
        <taxon>Bacteria</taxon>
        <taxon>Pseudomonadati</taxon>
        <taxon>Pseudomonadota</taxon>
        <taxon>Alphaproteobacteria</taxon>
        <taxon>Rhodobacterales</taxon>
        <taxon>Roseobacteraceae</taxon>
        <taxon>Primorskyibacter</taxon>
    </lineage>
</organism>
<dbReference type="PANTHER" id="PTHR21405:SF0">
    <property type="entry name" value="TETRATRICOPEPTIDE REPEAT PROTEIN 36"/>
    <property type="match status" value="1"/>
</dbReference>
<dbReference type="InterPro" id="IPR019734">
    <property type="entry name" value="TPR_rpt"/>
</dbReference>
<keyword evidence="3" id="KW-1185">Reference proteome</keyword>
<evidence type="ECO:0000256" key="1">
    <source>
        <dbReference type="PROSITE-ProRule" id="PRU00339"/>
    </source>
</evidence>
<evidence type="ECO:0000313" key="3">
    <source>
        <dbReference type="Proteomes" id="UP000612855"/>
    </source>
</evidence>
<gene>
    <name evidence="2" type="ORF">GCM10011360_18060</name>
</gene>
<name>A0A917A7H2_9RHOB</name>
<sequence>MEGRALTNRMWEIWSSAPDDQAQALLDRGMTARASYNFTEALDAFDRLTAYCPAYAEGYNQRAFVNFIRGDYGVALDDLDRAIALSPDHVAAAAGRALTLLGMGEIAEGQAALREVLARHPWLPERGHLIPEDQIPRQGQKL</sequence>
<dbReference type="Gene3D" id="1.25.40.10">
    <property type="entry name" value="Tetratricopeptide repeat domain"/>
    <property type="match status" value="1"/>
</dbReference>
<dbReference type="GO" id="GO:0006570">
    <property type="term" value="P:tyrosine metabolic process"/>
    <property type="evidence" value="ECO:0007669"/>
    <property type="project" value="TreeGrafter"/>
</dbReference>
<evidence type="ECO:0000313" key="2">
    <source>
        <dbReference type="EMBL" id="GGE30435.1"/>
    </source>
</evidence>
<feature type="repeat" description="TPR" evidence="1">
    <location>
        <begin position="56"/>
        <end position="89"/>
    </location>
</feature>
<accession>A0A917A7H2</accession>
<dbReference type="PROSITE" id="PS50005">
    <property type="entry name" value="TPR"/>
    <property type="match status" value="1"/>
</dbReference>
<proteinExistence type="predicted"/>
<dbReference type="AlphaFoldDB" id="A0A917A7H2"/>
<dbReference type="SUPFAM" id="SSF48452">
    <property type="entry name" value="TPR-like"/>
    <property type="match status" value="1"/>
</dbReference>
<dbReference type="Proteomes" id="UP000612855">
    <property type="component" value="Unassembled WGS sequence"/>
</dbReference>
<dbReference type="PANTHER" id="PTHR21405">
    <property type="entry name" value="CDNA SEQUENCE BC021608"/>
    <property type="match status" value="1"/>
</dbReference>